<feature type="transmembrane region" description="Helical" evidence="10">
    <location>
        <begin position="228"/>
        <end position="247"/>
    </location>
</feature>
<keyword evidence="3" id="KW-0104">Cadmium</keyword>
<comment type="similarity">
    <text evidence="2">Belongs to the cation transport ATPase (P-type) (TC 3.A.3) family. Type IB subfamily.</text>
</comment>
<dbReference type="PANTHER" id="PTHR48085:SF5">
    <property type="entry name" value="CADMIUM_ZINC-TRANSPORTING ATPASE HMA4-RELATED"/>
    <property type="match status" value="1"/>
</dbReference>
<evidence type="ECO:0000313" key="13">
    <source>
        <dbReference type="Proteomes" id="UP000286974"/>
    </source>
</evidence>
<dbReference type="Pfam" id="PF00122">
    <property type="entry name" value="E1-E2_ATPase"/>
    <property type="match status" value="1"/>
</dbReference>
<accession>A0A401FIX6</accession>
<feature type="transmembrane region" description="Helical" evidence="10">
    <location>
        <begin position="34"/>
        <end position="52"/>
    </location>
</feature>
<dbReference type="InterPro" id="IPR023214">
    <property type="entry name" value="HAD_sf"/>
</dbReference>
<dbReference type="EC" id="7.2.2.21" evidence="8"/>
<keyword evidence="7 10" id="KW-0472">Membrane</keyword>
<gene>
    <name evidence="12" type="ORF">NBRC111893_470</name>
</gene>
<dbReference type="InterPro" id="IPR051014">
    <property type="entry name" value="Cation_Transport_ATPase_IB"/>
</dbReference>
<evidence type="ECO:0000313" key="12">
    <source>
        <dbReference type="EMBL" id="GAY72324.1"/>
    </source>
</evidence>
<feature type="domain" description="P-type ATPase A" evidence="11">
    <location>
        <begin position="114"/>
        <end position="211"/>
    </location>
</feature>
<dbReference type="InterPro" id="IPR018303">
    <property type="entry name" value="ATPase_P-typ_P_site"/>
</dbReference>
<evidence type="ECO:0000256" key="9">
    <source>
        <dbReference type="ARBA" id="ARBA00049338"/>
    </source>
</evidence>
<dbReference type="Gene3D" id="2.70.150.10">
    <property type="entry name" value="Calcium-transporting ATPase, cytoplasmic transduction domain A"/>
    <property type="match status" value="1"/>
</dbReference>
<dbReference type="PRINTS" id="PR00119">
    <property type="entry name" value="CATATPASE"/>
</dbReference>
<evidence type="ECO:0000256" key="3">
    <source>
        <dbReference type="ARBA" id="ARBA00022539"/>
    </source>
</evidence>
<dbReference type="GO" id="GO:0008551">
    <property type="term" value="F:P-type cadmium transporter activity"/>
    <property type="evidence" value="ECO:0007669"/>
    <property type="project" value="UniProtKB-EC"/>
</dbReference>
<name>A0A401FIX6_9LACO</name>
<dbReference type="Proteomes" id="UP000286974">
    <property type="component" value="Unassembled WGS sequence"/>
</dbReference>
<dbReference type="SUPFAM" id="SSF81653">
    <property type="entry name" value="Calcium ATPase, transduction domain A"/>
    <property type="match status" value="1"/>
</dbReference>
<keyword evidence="12" id="KW-0378">Hydrolase</keyword>
<organism evidence="12 13">
    <name type="scientific">Lentilactobacillus kosonis</name>
    <dbReference type="NCBI Taxonomy" id="2810561"/>
    <lineage>
        <taxon>Bacteria</taxon>
        <taxon>Bacillati</taxon>
        <taxon>Bacillota</taxon>
        <taxon>Bacilli</taxon>
        <taxon>Lactobacillales</taxon>
        <taxon>Lactobacillaceae</taxon>
        <taxon>Lentilactobacillus</taxon>
    </lineage>
</organism>
<dbReference type="GO" id="GO:0005886">
    <property type="term" value="C:plasma membrane"/>
    <property type="evidence" value="ECO:0007669"/>
    <property type="project" value="UniProtKB-SubCell"/>
</dbReference>
<dbReference type="STRING" id="1138822.PL11_003595"/>
<keyword evidence="4 10" id="KW-0812">Transmembrane</keyword>
<dbReference type="InterPro" id="IPR023298">
    <property type="entry name" value="ATPase_P-typ_TM_dom_sf"/>
</dbReference>
<dbReference type="InterPro" id="IPR023299">
    <property type="entry name" value="ATPase_P-typ_cyto_dom_N"/>
</dbReference>
<dbReference type="PANTHER" id="PTHR48085">
    <property type="entry name" value="CADMIUM/ZINC-TRANSPORTING ATPASE HMA2-RELATED"/>
    <property type="match status" value="1"/>
</dbReference>
<dbReference type="NCBIfam" id="TIGR01512">
    <property type="entry name" value="ATPase-IB2_Cd"/>
    <property type="match status" value="1"/>
</dbReference>
<dbReference type="GO" id="GO:0016887">
    <property type="term" value="F:ATP hydrolysis activity"/>
    <property type="evidence" value="ECO:0007669"/>
    <property type="project" value="InterPro"/>
</dbReference>
<dbReference type="PROSITE" id="PS00154">
    <property type="entry name" value="ATPASE_E1_E2"/>
    <property type="match status" value="1"/>
</dbReference>
<dbReference type="EMBL" id="BEXA01000001">
    <property type="protein sequence ID" value="GAY72324.1"/>
    <property type="molecule type" value="Genomic_DNA"/>
</dbReference>
<dbReference type="SUPFAM" id="SSF81660">
    <property type="entry name" value="Metal cation-transporting ATPase, ATP-binding domain N"/>
    <property type="match status" value="1"/>
</dbReference>
<dbReference type="FunFam" id="2.70.150.10:FF:000002">
    <property type="entry name" value="Copper-transporting ATPase 1, putative"/>
    <property type="match status" value="1"/>
</dbReference>
<keyword evidence="5 10" id="KW-1133">Transmembrane helix</keyword>
<dbReference type="InterPro" id="IPR008250">
    <property type="entry name" value="ATPase_P-typ_transduc_dom_A_sf"/>
</dbReference>
<evidence type="ECO:0000256" key="10">
    <source>
        <dbReference type="SAM" id="Phobius"/>
    </source>
</evidence>
<feature type="transmembrane region" description="Helical" evidence="10">
    <location>
        <begin position="253"/>
        <end position="274"/>
    </location>
</feature>
<evidence type="ECO:0000256" key="1">
    <source>
        <dbReference type="ARBA" id="ARBA00004651"/>
    </source>
</evidence>
<protein>
    <recommendedName>
        <fullName evidence="8">Cd(2+)-exporting ATPase</fullName>
        <ecNumber evidence="8">7.2.2.21</ecNumber>
    </recommendedName>
</protein>
<evidence type="ECO:0000256" key="8">
    <source>
        <dbReference type="ARBA" id="ARBA00039103"/>
    </source>
</evidence>
<evidence type="ECO:0000256" key="5">
    <source>
        <dbReference type="ARBA" id="ARBA00022989"/>
    </source>
</evidence>
<dbReference type="Gene3D" id="3.40.50.1000">
    <property type="entry name" value="HAD superfamily/HAD-like"/>
    <property type="match status" value="1"/>
</dbReference>
<evidence type="ECO:0000256" key="4">
    <source>
        <dbReference type="ARBA" id="ARBA00022692"/>
    </source>
</evidence>
<comment type="catalytic activity">
    <reaction evidence="9">
        <text>Cd(2+)(in) + ATP + H2O = Cd(2+)(out) + ADP + phosphate + H(+)</text>
        <dbReference type="Rhea" id="RHEA:12132"/>
        <dbReference type="ChEBI" id="CHEBI:15377"/>
        <dbReference type="ChEBI" id="CHEBI:15378"/>
        <dbReference type="ChEBI" id="CHEBI:30616"/>
        <dbReference type="ChEBI" id="CHEBI:43474"/>
        <dbReference type="ChEBI" id="CHEBI:48775"/>
        <dbReference type="ChEBI" id="CHEBI:456216"/>
        <dbReference type="EC" id="7.2.2.21"/>
    </reaction>
</comment>
<dbReference type="Gene3D" id="3.40.1110.10">
    <property type="entry name" value="Calcium-transporting ATPase, cytoplasmic domain N"/>
    <property type="match status" value="1"/>
</dbReference>
<dbReference type="NCBIfam" id="TIGR01494">
    <property type="entry name" value="ATPase_P-type"/>
    <property type="match status" value="1"/>
</dbReference>
<dbReference type="InterPro" id="IPR001757">
    <property type="entry name" value="P_typ_ATPase"/>
</dbReference>
<dbReference type="GO" id="GO:0005524">
    <property type="term" value="F:ATP binding"/>
    <property type="evidence" value="ECO:0007669"/>
    <property type="project" value="InterPro"/>
</dbReference>
<comment type="subcellular location">
    <subcellularLocation>
        <location evidence="1">Cell membrane</location>
        <topology evidence="1">Multi-pass membrane protein</topology>
    </subcellularLocation>
</comment>
<sequence>MKIKNYTSLICVIIVAIIASTLEFLFGQPIISQIIITIAGSIIALIMFIDMVKTLHSGKFGIDLLAITAVIATLAVSEYWAALIVLLMLTGGDALEDYAANKANSELQTLLDNSPQTAHLINENAITEIKIDQVKINNRLLVKPGEVVPVDGIITGEATVDESSLTGESLPINKHSGDPIMSGTLNQDSSFKMVAGKTAKDSQYQNIIKLVRQAEEHPAHFVRMADRYAVPFTIIAYIIAGIAWYLSKDPVRFAEVLVVASPCPLILAAPIALVSGMSLSSRNGIIVKSGTTLEQLSSAKSVAFDKTGTITNGQLMVAETYAIPEYTKEQVLNLAASAEQQSSHILARSLVQTATSISPAENVTEVTAQGIQATINGDLIKAGKSSFISNHTFQPSIGPPYTSRSMISILATWLSKIILDQKRNLS</sequence>
<comment type="caution">
    <text evidence="12">The sequence shown here is derived from an EMBL/GenBank/DDBJ whole genome shotgun (WGS) entry which is preliminary data.</text>
</comment>
<dbReference type="SUPFAM" id="SSF81665">
    <property type="entry name" value="Calcium ATPase, transmembrane domain M"/>
    <property type="match status" value="1"/>
</dbReference>
<evidence type="ECO:0000256" key="6">
    <source>
        <dbReference type="ARBA" id="ARBA00023065"/>
    </source>
</evidence>
<keyword evidence="6" id="KW-0406">Ion transport</keyword>
<dbReference type="AlphaFoldDB" id="A0A401FIX6"/>
<evidence type="ECO:0000256" key="2">
    <source>
        <dbReference type="ARBA" id="ARBA00006024"/>
    </source>
</evidence>
<keyword evidence="13" id="KW-1185">Reference proteome</keyword>
<feature type="transmembrane region" description="Helical" evidence="10">
    <location>
        <begin position="6"/>
        <end position="27"/>
    </location>
</feature>
<reference evidence="12 13" key="1">
    <citation type="submission" date="2017-11" db="EMBL/GenBank/DDBJ databases">
        <title>Draft Genome Sequence of Lactobacillus curieae NBRC 111893 isolated from Koso, a Japanese sugar-Vegetable Fermented Beverage.</title>
        <authorList>
            <person name="Chiou T.Y."/>
            <person name="Oshima K."/>
            <person name="Suda W."/>
            <person name="Hattori M."/>
            <person name="Takahashi T."/>
        </authorList>
    </citation>
    <scope>NUCLEOTIDE SEQUENCE [LARGE SCALE GENOMIC DNA]</scope>
    <source>
        <strain evidence="12 13">NBRC111893</strain>
    </source>
</reference>
<evidence type="ECO:0000259" key="11">
    <source>
        <dbReference type="Pfam" id="PF00122"/>
    </source>
</evidence>
<evidence type="ECO:0000256" key="7">
    <source>
        <dbReference type="ARBA" id="ARBA00023136"/>
    </source>
</evidence>
<keyword evidence="6" id="KW-0813">Transport</keyword>
<dbReference type="InterPro" id="IPR059000">
    <property type="entry name" value="ATPase_P-type_domA"/>
</dbReference>
<proteinExistence type="inferred from homology"/>
<feature type="transmembrane region" description="Helical" evidence="10">
    <location>
        <begin position="64"/>
        <end position="89"/>
    </location>
</feature>